<dbReference type="GO" id="GO:0006310">
    <property type="term" value="P:DNA recombination"/>
    <property type="evidence" value="ECO:0007669"/>
    <property type="project" value="UniProtKB-KW"/>
</dbReference>
<evidence type="ECO:0000313" key="11">
    <source>
        <dbReference type="EMBL" id="SFK17858.1"/>
    </source>
</evidence>
<keyword evidence="4" id="KW-0233">DNA recombination</keyword>
<dbReference type="RefSeq" id="WP_092514148.1">
    <property type="nucleotide sequence ID" value="NZ_CAWNQB010000011.1"/>
</dbReference>
<evidence type="ECO:0000256" key="4">
    <source>
        <dbReference type="ARBA" id="ARBA00023172"/>
    </source>
</evidence>
<dbReference type="OrthoDB" id="9801717at2"/>
<evidence type="ECO:0000313" key="10">
    <source>
        <dbReference type="EMBL" id="PHM37750.1"/>
    </source>
</evidence>
<name>A0A1I3XE89_9GAMM</name>
<dbReference type="Gene3D" id="1.10.443.10">
    <property type="entry name" value="Intergrase catalytic core"/>
    <property type="match status" value="1"/>
</dbReference>
<dbReference type="InterPro" id="IPR004107">
    <property type="entry name" value="Integrase_SAM-like_N"/>
</dbReference>
<proteinExistence type="predicted"/>
<dbReference type="STRING" id="351675.SAMN05421680_13411"/>
<dbReference type="PANTHER" id="PTHR30349:SF81">
    <property type="entry name" value="TYROSINE RECOMBINASE XERC"/>
    <property type="match status" value="1"/>
</dbReference>
<evidence type="ECO:0000313" key="13">
    <source>
        <dbReference type="Proteomes" id="UP000198919"/>
    </source>
</evidence>
<dbReference type="AlphaFoldDB" id="A0A1I3XE89"/>
<keyword evidence="2" id="KW-0229">DNA integration</keyword>
<dbReference type="GO" id="GO:0003677">
    <property type="term" value="F:DNA binding"/>
    <property type="evidence" value="ECO:0007669"/>
    <property type="project" value="UniProtKB-UniRule"/>
</dbReference>
<dbReference type="PANTHER" id="PTHR30349">
    <property type="entry name" value="PHAGE INTEGRASE-RELATED"/>
    <property type="match status" value="1"/>
</dbReference>
<dbReference type="InterPro" id="IPR013762">
    <property type="entry name" value="Integrase-like_cat_sf"/>
</dbReference>
<dbReference type="Pfam" id="PF00589">
    <property type="entry name" value="Phage_integrase"/>
    <property type="match status" value="1"/>
</dbReference>
<dbReference type="PROSITE" id="PS51898">
    <property type="entry name" value="TYR_RECOMBINASE"/>
    <property type="match status" value="1"/>
</dbReference>
<keyword evidence="3 5" id="KW-0238">DNA-binding</keyword>
<dbReference type="EMBL" id="NITY01000019">
    <property type="protein sequence ID" value="PHM37744.1"/>
    <property type="molecule type" value="Genomic_DNA"/>
</dbReference>
<dbReference type="InterPro" id="IPR044068">
    <property type="entry name" value="CB"/>
</dbReference>
<reference evidence="11" key="1">
    <citation type="submission" date="2016-10" db="EMBL/GenBank/DDBJ databases">
        <authorList>
            <person name="de Groot N.N."/>
        </authorList>
    </citation>
    <scope>NUCLEOTIDE SEQUENCE [LARGE SCALE GENOMIC DNA]</scope>
    <source>
        <strain evidence="11">DSM 17908</strain>
    </source>
</reference>
<organism evidence="11 13">
    <name type="scientific">Xenorhabdus mauleonii</name>
    <dbReference type="NCBI Taxonomy" id="351675"/>
    <lineage>
        <taxon>Bacteria</taxon>
        <taxon>Pseudomonadati</taxon>
        <taxon>Pseudomonadota</taxon>
        <taxon>Gammaproteobacteria</taxon>
        <taxon>Enterobacterales</taxon>
        <taxon>Morganellaceae</taxon>
        <taxon>Xenorhabdus</taxon>
    </lineage>
</organism>
<feature type="domain" description="Tyr recombinase" evidence="7">
    <location>
        <begin position="116"/>
        <end position="301"/>
    </location>
</feature>
<dbReference type="InterPro" id="IPR011010">
    <property type="entry name" value="DNA_brk_join_enz"/>
</dbReference>
<evidence type="ECO:0000259" key="7">
    <source>
        <dbReference type="PROSITE" id="PS51898"/>
    </source>
</evidence>
<dbReference type="EMBL" id="FORG01000034">
    <property type="protein sequence ID" value="SFK18012.1"/>
    <property type="molecule type" value="Genomic_DNA"/>
</dbReference>
<gene>
    <name evidence="11" type="ORF">SAMN05421680_13411</name>
    <name evidence="12" type="ORF">SAMN05421680_13417</name>
    <name evidence="9" type="ORF">Xmau_03704</name>
    <name evidence="10" type="ORF">Xmau_03711</name>
</gene>
<feature type="region of interest" description="Disordered" evidence="6">
    <location>
        <begin position="298"/>
        <end position="354"/>
    </location>
</feature>
<dbReference type="Pfam" id="PF02899">
    <property type="entry name" value="Phage_int_SAM_1"/>
    <property type="match status" value="1"/>
</dbReference>
<evidence type="ECO:0000256" key="6">
    <source>
        <dbReference type="SAM" id="MobiDB-lite"/>
    </source>
</evidence>
<reference evidence="9 14" key="3">
    <citation type="journal article" date="2017" name="Nat. Microbiol.">
        <title>Natural product diversity associated with the nematode symbionts Photorhabdus and Xenorhabdus.</title>
        <authorList>
            <person name="Tobias N.J."/>
            <person name="Wolff H."/>
            <person name="Djahanschiri B."/>
            <person name="Grundmann F."/>
            <person name="Kronenwerth M."/>
            <person name="Shi Y.M."/>
            <person name="Simonyi S."/>
            <person name="Grun P."/>
            <person name="Shapiro-Ilan D."/>
            <person name="Pidot S.J."/>
            <person name="Stinear T.P."/>
            <person name="Ebersberger I."/>
            <person name="Bode H.B."/>
        </authorList>
    </citation>
    <scope>NUCLEOTIDE SEQUENCE [LARGE SCALE GENOMIC DNA]</scope>
    <source>
        <strain evidence="9 14">DSM 17908</strain>
    </source>
</reference>
<dbReference type="InterPro" id="IPR010998">
    <property type="entry name" value="Integrase_recombinase_N"/>
</dbReference>
<evidence type="ECO:0000313" key="14">
    <source>
        <dbReference type="Proteomes" id="UP000224607"/>
    </source>
</evidence>
<evidence type="ECO:0000313" key="9">
    <source>
        <dbReference type="EMBL" id="PHM37744.1"/>
    </source>
</evidence>
<dbReference type="GO" id="GO:0015074">
    <property type="term" value="P:DNA integration"/>
    <property type="evidence" value="ECO:0007669"/>
    <property type="project" value="UniProtKB-KW"/>
</dbReference>
<evidence type="ECO:0000313" key="12">
    <source>
        <dbReference type="EMBL" id="SFK18012.1"/>
    </source>
</evidence>
<dbReference type="PROSITE" id="PS51900">
    <property type="entry name" value="CB"/>
    <property type="match status" value="1"/>
</dbReference>
<protein>
    <submittedName>
        <fullName evidence="9 11">Integrase/recombinase</fullName>
    </submittedName>
</protein>
<evidence type="ECO:0000259" key="8">
    <source>
        <dbReference type="PROSITE" id="PS51900"/>
    </source>
</evidence>
<reference evidence="13" key="2">
    <citation type="submission" date="2016-10" db="EMBL/GenBank/DDBJ databases">
        <authorList>
            <person name="Varghese N."/>
            <person name="Submissions S."/>
        </authorList>
    </citation>
    <scope>NUCLEOTIDE SEQUENCE [LARGE SCALE GENOMIC DNA]</scope>
    <source>
        <strain evidence="13">DSM 17908</strain>
    </source>
</reference>
<dbReference type="Proteomes" id="UP000224607">
    <property type="component" value="Unassembled WGS sequence"/>
</dbReference>
<keyword evidence="14" id="KW-1185">Reference proteome</keyword>
<sequence length="354" mass="40019">MASLALRQQIQHFLEHLDTLRYARDTQSNYRSALMEFARWCDGRGLSSAQQVSFAHLESWQRSLSAKKNRQGYPILACTIVKKLSHVRHLFGWLVKRQYLLYNPALSLEPPRTEKRLPGHILSEQEIRRMLSLTLDESPMGVRDRAMMETLWSSGIRRSEAQRLQVGDVDFSHGVIFIRQGKGRKDRMVPLGQSAMEWLQRYLNDVRPRLVWGKDPGHLFLSRRGKVMSGSSMTLLVRDALHRARIEKPGACHLFRHSMATQMLENGADTRHIQAILGHASLDSTQIYTHVAIGHLKKVHQKTHPAEQAGHGQPDNPLLDADTAPPESRAGHGVADSTAADRVPGQGGQLDRPR</sequence>
<evidence type="ECO:0000256" key="1">
    <source>
        <dbReference type="ARBA" id="ARBA00022829"/>
    </source>
</evidence>
<dbReference type="GO" id="GO:0007059">
    <property type="term" value="P:chromosome segregation"/>
    <property type="evidence" value="ECO:0007669"/>
    <property type="project" value="UniProtKB-KW"/>
</dbReference>
<evidence type="ECO:0000256" key="5">
    <source>
        <dbReference type="PROSITE-ProRule" id="PRU01248"/>
    </source>
</evidence>
<dbReference type="NCBIfam" id="NF002331">
    <property type="entry name" value="PRK01287.1"/>
    <property type="match status" value="1"/>
</dbReference>
<evidence type="ECO:0000256" key="3">
    <source>
        <dbReference type="ARBA" id="ARBA00023125"/>
    </source>
</evidence>
<dbReference type="EMBL" id="NITY01000019">
    <property type="protein sequence ID" value="PHM37750.1"/>
    <property type="molecule type" value="Genomic_DNA"/>
</dbReference>
<evidence type="ECO:0000256" key="2">
    <source>
        <dbReference type="ARBA" id="ARBA00022908"/>
    </source>
</evidence>
<dbReference type="InterPro" id="IPR002104">
    <property type="entry name" value="Integrase_catalytic"/>
</dbReference>
<dbReference type="SUPFAM" id="SSF56349">
    <property type="entry name" value="DNA breaking-rejoining enzymes"/>
    <property type="match status" value="1"/>
</dbReference>
<keyword evidence="1" id="KW-0159">Chromosome partition</keyword>
<feature type="domain" description="Core-binding (CB)" evidence="8">
    <location>
        <begin position="4"/>
        <end position="95"/>
    </location>
</feature>
<dbReference type="InterPro" id="IPR050090">
    <property type="entry name" value="Tyrosine_recombinase_XerCD"/>
</dbReference>
<accession>A0A1I3XE89</accession>
<dbReference type="Gene3D" id="1.10.150.130">
    <property type="match status" value="1"/>
</dbReference>
<dbReference type="Proteomes" id="UP000198919">
    <property type="component" value="Unassembled WGS sequence"/>
</dbReference>
<dbReference type="EMBL" id="FORG01000034">
    <property type="protein sequence ID" value="SFK17858.1"/>
    <property type="molecule type" value="Genomic_DNA"/>
</dbReference>